<dbReference type="PANTHER" id="PTHR42883">
    <property type="entry name" value="GLUCOSE-1-PHOSPHATE THYMIDYLTRANSFERASE"/>
    <property type="match status" value="1"/>
</dbReference>
<dbReference type="InterPro" id="IPR005908">
    <property type="entry name" value="G1P_thy_trans_l"/>
</dbReference>
<dbReference type="CDD" id="cd04189">
    <property type="entry name" value="G1P_TT_long"/>
    <property type="match status" value="1"/>
</dbReference>
<accession>A0A1J5JFW8</accession>
<dbReference type="EC" id="2.7.7.24" evidence="2"/>
<dbReference type="EMBL" id="MIHH01000016">
    <property type="protein sequence ID" value="OIQ08093.1"/>
    <property type="molecule type" value="Genomic_DNA"/>
</dbReference>
<evidence type="ECO:0000259" key="1">
    <source>
        <dbReference type="Pfam" id="PF00483"/>
    </source>
</evidence>
<keyword evidence="2" id="KW-0548">Nucleotidyltransferase</keyword>
<dbReference type="GO" id="GO:0008879">
    <property type="term" value="F:glucose-1-phosphate thymidylyltransferase activity"/>
    <property type="evidence" value="ECO:0007669"/>
    <property type="project" value="UniProtKB-EC"/>
</dbReference>
<feature type="domain" description="Nucleotidyl transferase" evidence="1">
    <location>
        <begin position="2"/>
        <end position="236"/>
    </location>
</feature>
<dbReference type="Gene3D" id="3.90.550.10">
    <property type="entry name" value="Spore Coat Polysaccharide Biosynthesis Protein SpsA, Chain A"/>
    <property type="match status" value="1"/>
</dbReference>
<dbReference type="Pfam" id="PF00483">
    <property type="entry name" value="NTP_transferase"/>
    <property type="match status" value="1"/>
</dbReference>
<dbReference type="PANTHER" id="PTHR42883:SF2">
    <property type="entry name" value="THYMIDYLYLTRANSFERASE"/>
    <property type="match status" value="1"/>
</dbReference>
<gene>
    <name evidence="2" type="primary">rmlA</name>
    <name evidence="2" type="ORF">MOOR_22690</name>
</gene>
<dbReference type="AlphaFoldDB" id="A0A1J5JFW8"/>
<dbReference type="SUPFAM" id="SSF53448">
    <property type="entry name" value="Nucleotide-diphospho-sugar transferases"/>
    <property type="match status" value="1"/>
</dbReference>
<evidence type="ECO:0000313" key="3">
    <source>
        <dbReference type="Proteomes" id="UP000182743"/>
    </source>
</evidence>
<dbReference type="NCBIfam" id="TIGR01208">
    <property type="entry name" value="rmlA_long"/>
    <property type="match status" value="1"/>
</dbReference>
<organism evidence="2 3">
    <name type="scientific">Neomoorella thermoacetica</name>
    <name type="common">Clostridium thermoaceticum</name>
    <dbReference type="NCBI Taxonomy" id="1525"/>
    <lineage>
        <taxon>Bacteria</taxon>
        <taxon>Bacillati</taxon>
        <taxon>Bacillota</taxon>
        <taxon>Clostridia</taxon>
        <taxon>Neomoorellales</taxon>
        <taxon>Neomoorellaceae</taxon>
        <taxon>Neomoorella</taxon>
    </lineage>
</organism>
<dbReference type="Gene3D" id="2.160.10.10">
    <property type="entry name" value="Hexapeptide repeat proteins"/>
    <property type="match status" value="1"/>
</dbReference>
<dbReference type="InterPro" id="IPR005835">
    <property type="entry name" value="NTP_transferase_dom"/>
</dbReference>
<dbReference type="Proteomes" id="UP000182743">
    <property type="component" value="Unassembled WGS sequence"/>
</dbReference>
<sequence length="355" mass="38518">MKALILSGGKGTRLRPLTYTTAKQLIPVANKPIIFFVLDQIVEAGIRDIGVIISPETGGLVRDALGDGSRWGAQITYILQEKPLGLAHAVKTARPYLGDDPFLMFLGDNLIQGGVSKAVQDFLDEGFPALIMLKEVADPRAFGVAVLDGDNRVVRLVEKPKDPPSNLALVGIYLFTPVIHRAIEGLKPSWRGELEITDAIQELLNMGYNVAARKVEGWWLDTGKKDDILEANRAVLDAYARLDIQGEVDAASHLSGRVEIGAGTVVKNSVVRGPVVIGKDCVVENCFIGPFTAVGDSCRLYNVSLEHSVILEGCEIKDVQRIEDSLLGKSARVCHAGDNRRALRMFLGDDAELVI</sequence>
<dbReference type="InterPro" id="IPR029044">
    <property type="entry name" value="Nucleotide-diphossugar_trans"/>
</dbReference>
<comment type="caution">
    <text evidence="2">The sequence shown here is derived from an EMBL/GenBank/DDBJ whole genome shotgun (WGS) entry which is preliminary data.</text>
</comment>
<proteinExistence type="predicted"/>
<name>A0A1J5JFW8_NEOTH</name>
<protein>
    <submittedName>
        <fullName evidence="2">Glucose-1-phosphate thymidylyltransferase</fullName>
        <ecNumber evidence="2">2.7.7.24</ecNumber>
    </submittedName>
</protein>
<dbReference type="RefSeq" id="WP_071521343.1">
    <property type="nucleotide sequence ID" value="NZ_MIHH01000016.1"/>
</dbReference>
<reference evidence="2 3" key="1">
    <citation type="submission" date="2016-08" db="EMBL/GenBank/DDBJ databases">
        <title>Genome-based comparison of Moorella thermoacetic strains.</title>
        <authorList>
            <person name="Poehlein A."/>
            <person name="Bengelsdorf F.R."/>
            <person name="Esser C."/>
            <person name="Duerre P."/>
            <person name="Daniel R."/>
        </authorList>
    </citation>
    <scope>NUCLEOTIDE SEQUENCE [LARGE SCALE GENOMIC DNA]</scope>
    <source>
        <strain evidence="2 3">DSM 11768</strain>
    </source>
</reference>
<evidence type="ECO:0000313" key="2">
    <source>
        <dbReference type="EMBL" id="OIQ08093.1"/>
    </source>
</evidence>
<keyword evidence="2" id="KW-0808">Transferase</keyword>